<evidence type="ECO:0000313" key="2">
    <source>
        <dbReference type="Proteomes" id="UP000887116"/>
    </source>
</evidence>
<dbReference type="InterPro" id="IPR052709">
    <property type="entry name" value="Transposase-MT_Hybrid"/>
</dbReference>
<dbReference type="GO" id="GO:0003676">
    <property type="term" value="F:nucleic acid binding"/>
    <property type="evidence" value="ECO:0007669"/>
    <property type="project" value="InterPro"/>
</dbReference>
<name>A0A8X6HJ00_TRICU</name>
<dbReference type="PANTHER" id="PTHR46060:SF1">
    <property type="entry name" value="MARINER MOS1 TRANSPOSASE-LIKE PROTEIN"/>
    <property type="match status" value="1"/>
</dbReference>
<proteinExistence type="predicted"/>
<organism evidence="1 2">
    <name type="scientific">Trichonephila clavata</name>
    <name type="common">Joro spider</name>
    <name type="synonym">Nephila clavata</name>
    <dbReference type="NCBI Taxonomy" id="2740835"/>
    <lineage>
        <taxon>Eukaryota</taxon>
        <taxon>Metazoa</taxon>
        <taxon>Ecdysozoa</taxon>
        <taxon>Arthropoda</taxon>
        <taxon>Chelicerata</taxon>
        <taxon>Arachnida</taxon>
        <taxon>Araneae</taxon>
        <taxon>Araneomorphae</taxon>
        <taxon>Entelegynae</taxon>
        <taxon>Araneoidea</taxon>
        <taxon>Nephilidae</taxon>
        <taxon>Trichonephila</taxon>
    </lineage>
</organism>
<dbReference type="Gene3D" id="3.30.420.10">
    <property type="entry name" value="Ribonuclease H-like superfamily/Ribonuclease H"/>
    <property type="match status" value="1"/>
</dbReference>
<dbReference type="InterPro" id="IPR036397">
    <property type="entry name" value="RNaseH_sf"/>
</dbReference>
<keyword evidence="2" id="KW-1185">Reference proteome</keyword>
<reference evidence="1" key="1">
    <citation type="submission" date="2020-07" db="EMBL/GenBank/DDBJ databases">
        <title>Multicomponent nature underlies the extraordinary mechanical properties of spider dragline silk.</title>
        <authorList>
            <person name="Kono N."/>
            <person name="Nakamura H."/>
            <person name="Mori M."/>
            <person name="Yoshida Y."/>
            <person name="Ohtoshi R."/>
            <person name="Malay A.D."/>
            <person name="Moran D.A.P."/>
            <person name="Tomita M."/>
            <person name="Numata K."/>
            <person name="Arakawa K."/>
        </authorList>
    </citation>
    <scope>NUCLEOTIDE SEQUENCE</scope>
</reference>
<sequence>MLSKVSNTIREKRKKNIKRQVVLFHQDNARPHVSAMTDWTLYTLEWDFIHQPYNPGTLLSDYYLLPHLQLNIDGTIFHSNDEVINEVDRFLDSRTP</sequence>
<dbReference type="EMBL" id="BMAO01018570">
    <property type="protein sequence ID" value="GFR24448.1"/>
    <property type="molecule type" value="Genomic_DNA"/>
</dbReference>
<dbReference type="PANTHER" id="PTHR46060">
    <property type="entry name" value="MARINER MOS1 TRANSPOSASE-LIKE PROTEIN"/>
    <property type="match status" value="1"/>
</dbReference>
<accession>A0A8X6HJ00</accession>
<gene>
    <name evidence="1" type="primary">SETMAR_141</name>
    <name evidence="1" type="ORF">TNCT_213531</name>
</gene>
<protein>
    <submittedName>
        <fullName evidence="1">Histone-lysine N-methyltransferase SETMAR</fullName>
    </submittedName>
</protein>
<comment type="caution">
    <text evidence="1">The sequence shown here is derived from an EMBL/GenBank/DDBJ whole genome shotgun (WGS) entry which is preliminary data.</text>
</comment>
<evidence type="ECO:0000313" key="1">
    <source>
        <dbReference type="EMBL" id="GFR24448.1"/>
    </source>
</evidence>
<dbReference type="Proteomes" id="UP000887116">
    <property type="component" value="Unassembled WGS sequence"/>
</dbReference>
<dbReference type="OrthoDB" id="6432034at2759"/>
<dbReference type="AlphaFoldDB" id="A0A8X6HJ00"/>